<dbReference type="AlphaFoldDB" id="A0A8B7ZPY6"/>
<dbReference type="KEGG" id="aplc:110988054"/>
<evidence type="ECO:0000313" key="3">
    <source>
        <dbReference type="RefSeq" id="XP_022106965.1"/>
    </source>
</evidence>
<protein>
    <submittedName>
        <fullName evidence="3">Uncharacterized protein LOC110988054</fullName>
    </submittedName>
</protein>
<evidence type="ECO:0000256" key="1">
    <source>
        <dbReference type="SAM" id="MobiDB-lite"/>
    </source>
</evidence>
<evidence type="ECO:0000313" key="2">
    <source>
        <dbReference type="Proteomes" id="UP000694845"/>
    </source>
</evidence>
<name>A0A8B7ZPY6_ACAPL</name>
<sequence length="154" mass="16857">MIPESSSVESTHATSAPATISRPGGSSAQTLEPELAPAKPTVWVIGDGSVCWCAQVAGSSPRGERLNRLAYIHWKGPRRLQMFQFSDFLLEAWSAVPILPDVIILQFGANDLGLVHKHLLSILARQCINLTREVLPHTVIFYSELLPAKLTFTP</sequence>
<gene>
    <name evidence="3" type="primary">LOC110988054</name>
</gene>
<dbReference type="SUPFAM" id="SSF52266">
    <property type="entry name" value="SGNH hydrolase"/>
    <property type="match status" value="1"/>
</dbReference>
<proteinExistence type="predicted"/>
<reference evidence="3" key="1">
    <citation type="submission" date="2025-08" db="UniProtKB">
        <authorList>
            <consortium name="RefSeq"/>
        </authorList>
    </citation>
    <scope>IDENTIFICATION</scope>
</reference>
<dbReference type="Proteomes" id="UP000694845">
    <property type="component" value="Unplaced"/>
</dbReference>
<dbReference type="GeneID" id="110988054"/>
<feature type="region of interest" description="Disordered" evidence="1">
    <location>
        <begin position="1"/>
        <end position="31"/>
    </location>
</feature>
<feature type="compositionally biased region" description="Polar residues" evidence="1">
    <location>
        <begin position="1"/>
        <end position="30"/>
    </location>
</feature>
<keyword evidence="2" id="KW-1185">Reference proteome</keyword>
<organism evidence="2 3">
    <name type="scientific">Acanthaster planci</name>
    <name type="common">Crown-of-thorns starfish</name>
    <dbReference type="NCBI Taxonomy" id="133434"/>
    <lineage>
        <taxon>Eukaryota</taxon>
        <taxon>Metazoa</taxon>
        <taxon>Echinodermata</taxon>
        <taxon>Eleutherozoa</taxon>
        <taxon>Asterozoa</taxon>
        <taxon>Asteroidea</taxon>
        <taxon>Valvatacea</taxon>
        <taxon>Valvatida</taxon>
        <taxon>Acanthasteridae</taxon>
        <taxon>Acanthaster</taxon>
    </lineage>
</organism>
<dbReference type="RefSeq" id="XP_022106965.1">
    <property type="nucleotide sequence ID" value="XM_022251273.1"/>
</dbReference>
<accession>A0A8B7ZPY6</accession>